<reference evidence="2" key="1">
    <citation type="submission" date="2006-05" db="EMBL/GenBank/DDBJ databases">
        <title>Annotation of the draft genome assembly of Desulfuromonas acetoxidans DSM 684.</title>
        <authorList>
            <consortium name="US DOE Joint Genome Institute (JGI-ORNL)"/>
            <person name="Larimer F."/>
            <person name="Land M."/>
            <person name="Hauser L."/>
        </authorList>
    </citation>
    <scope>NUCLEOTIDE SEQUENCE [LARGE SCALE GENOMIC DNA]</scope>
    <source>
        <strain evidence="2">DSM 684</strain>
    </source>
</reference>
<dbReference type="EMBL" id="AAEW02000003">
    <property type="protein sequence ID" value="EAT16787.1"/>
    <property type="molecule type" value="Genomic_DNA"/>
</dbReference>
<dbReference type="SUPFAM" id="SSF109604">
    <property type="entry name" value="HD-domain/PDEase-like"/>
    <property type="match status" value="1"/>
</dbReference>
<reference evidence="2" key="2">
    <citation type="submission" date="2006-05" db="EMBL/GenBank/DDBJ databases">
        <title>Sequencing of the draft genome and assembly of Desulfuromonas acetoxidans DSM 684.</title>
        <authorList>
            <consortium name="US DOE Joint Genome Institute (JGI-PGF)"/>
            <person name="Copeland A."/>
            <person name="Lucas S."/>
            <person name="Lapidus A."/>
            <person name="Barry K."/>
            <person name="Detter J.C."/>
            <person name="Glavina del Rio T."/>
            <person name="Hammon N."/>
            <person name="Israni S."/>
            <person name="Dalin E."/>
            <person name="Tice H."/>
            <person name="Bruce D."/>
            <person name="Pitluck S."/>
            <person name="Richardson P."/>
        </authorList>
    </citation>
    <scope>NUCLEOTIDE SEQUENCE [LARGE SCALE GENOMIC DNA]</scope>
    <source>
        <strain evidence="2">DSM 684</strain>
    </source>
</reference>
<dbReference type="PROSITE" id="PS51833">
    <property type="entry name" value="HDOD"/>
    <property type="match status" value="1"/>
</dbReference>
<keyword evidence="3" id="KW-1185">Reference proteome</keyword>
<protein>
    <submittedName>
        <fullName evidence="2">Signal transduction protein</fullName>
    </submittedName>
</protein>
<dbReference type="Gene3D" id="1.10.3210.10">
    <property type="entry name" value="Hypothetical protein af1432"/>
    <property type="match status" value="1"/>
</dbReference>
<dbReference type="InterPro" id="IPR013976">
    <property type="entry name" value="HDOD"/>
</dbReference>
<dbReference type="Proteomes" id="UP000005695">
    <property type="component" value="Unassembled WGS sequence"/>
</dbReference>
<dbReference type="InterPro" id="IPR052340">
    <property type="entry name" value="RNase_Y/CdgJ"/>
</dbReference>
<proteinExistence type="predicted"/>
<dbReference type="OrthoDB" id="9803649at2"/>
<dbReference type="PANTHER" id="PTHR33525">
    <property type="match status" value="1"/>
</dbReference>
<gene>
    <name evidence="2" type="ORF">Dace_2039</name>
</gene>
<sequence length="287" mass="31660">MNCSVVDSIRKIKQLPPPSGLCREIIQIVSDEQVDLIDLVSIINKSPAITARILRCANSAYYGQRGEITTVREAIIRVLGLAITRSLSLAMALSGNFDVQQSRLFNCHRYWFNAVTTAGMAQSLSHFLFVREKPAPATAYTAGLLHNLGLQALVHCFPLEMEKVFASSQGSLSERINNQLGINHHQAANLLAEAWDLPQPISQALNGLACDDDLETSSPLTQLIWISSQLSDTLYHEQCDPFASLVIPETVISMEHVQKVYSDTRDQLESLHEMAQLITGCGGQDEQ</sequence>
<name>Q1K2U4_DESA6</name>
<dbReference type="Pfam" id="PF08668">
    <property type="entry name" value="HDOD"/>
    <property type="match status" value="1"/>
</dbReference>
<dbReference type="RefSeq" id="WP_005998223.1">
    <property type="nucleotide sequence ID" value="NZ_AAEW02000003.1"/>
</dbReference>
<comment type="caution">
    <text evidence="2">The sequence shown here is derived from an EMBL/GenBank/DDBJ whole genome shotgun (WGS) entry which is preliminary data.</text>
</comment>
<evidence type="ECO:0000259" key="1">
    <source>
        <dbReference type="PROSITE" id="PS51833"/>
    </source>
</evidence>
<evidence type="ECO:0000313" key="3">
    <source>
        <dbReference type="Proteomes" id="UP000005695"/>
    </source>
</evidence>
<dbReference type="AlphaFoldDB" id="Q1K2U4"/>
<feature type="domain" description="HDOD" evidence="1">
    <location>
        <begin position="15"/>
        <end position="211"/>
    </location>
</feature>
<dbReference type="PANTHER" id="PTHR33525:SF4">
    <property type="entry name" value="CYCLIC DI-GMP PHOSPHODIESTERASE CDGJ"/>
    <property type="match status" value="1"/>
</dbReference>
<evidence type="ECO:0000313" key="2">
    <source>
        <dbReference type="EMBL" id="EAT16787.1"/>
    </source>
</evidence>
<organism evidence="2 3">
    <name type="scientific">Desulfuromonas acetoxidans (strain DSM 684 / 11070)</name>
    <dbReference type="NCBI Taxonomy" id="281689"/>
    <lineage>
        <taxon>Bacteria</taxon>
        <taxon>Pseudomonadati</taxon>
        <taxon>Thermodesulfobacteriota</taxon>
        <taxon>Desulfuromonadia</taxon>
        <taxon>Desulfuromonadales</taxon>
        <taxon>Desulfuromonadaceae</taxon>
        <taxon>Desulfuromonas</taxon>
    </lineage>
</organism>
<accession>Q1K2U4</accession>